<comment type="caution">
    <text evidence="3">The sequence shown here is derived from an EMBL/GenBank/DDBJ whole genome shotgun (WGS) entry which is preliminary data.</text>
</comment>
<keyword evidence="3" id="KW-0378">Hydrolase</keyword>
<dbReference type="GO" id="GO:0016787">
    <property type="term" value="F:hydrolase activity"/>
    <property type="evidence" value="ECO:0007669"/>
    <property type="project" value="UniProtKB-KW"/>
</dbReference>
<dbReference type="PROSITE" id="PS51257">
    <property type="entry name" value="PROKAR_LIPOPROTEIN"/>
    <property type="match status" value="1"/>
</dbReference>
<proteinExistence type="predicted"/>
<gene>
    <name evidence="3" type="ORF">H9627_09170</name>
</gene>
<name>A0A8I0LHB8_9CORY</name>
<sequence length="580" mass="62507">MGSRLRRTRTLTAGTAAAVLAMGLASCASTGENTGDNDAAGEASTSAVVAQEDDNRPFREARATNVSRAVSENFPAEPTVVSDPDYSGVEASRMFFDQSDTAVVSGAGIAQELRAASIGVVSHAPVLHAPGHNDEDILAEIDRLGATTILIVGDALPGLEDSGDLTVIRDRGTDESLAQLTALQFEPKTVDDISGVSRATAELDPADYTLLVPAWETVPETSGDDELPAFPAQSARDGEMAPIVLASPESGISSVATARAYGAPVRFMDYPDPRLNTEHMEMVAGLSDKPLLALGDQFGTGEQLAAKIERGETVTEELPGGGGLVFPGRRMIAFYGHPSGPALGAMGEQPPAEAAQRALDKAAEYQAFEDQPVIPAFEIIATVASEFPGPDGNYVNEFDPADLVPYIDAITEAGGYVVLDIQPGRSTFLELAKIYEDLLKRPNVGLALDPEWRIGADELPMARVGSVEAAEVNEVADWLANLVREEELPQKAFVLHQFQLQMLRDREQINTDHIELAFVLHADGHGTPGQKYDTWNVLRQDLDPGFFMAWKNFYDEDFPTFSPQQTYEEVDPRPWFVSYQ</sequence>
<feature type="region of interest" description="Disordered" evidence="1">
    <location>
        <begin position="32"/>
        <end position="55"/>
    </location>
</feature>
<organism evidence="3 4">
    <name type="scientific">Corynebacterium gallinarum</name>
    <dbReference type="NCBI Taxonomy" id="2762214"/>
    <lineage>
        <taxon>Bacteria</taxon>
        <taxon>Bacillati</taxon>
        <taxon>Actinomycetota</taxon>
        <taxon>Actinomycetes</taxon>
        <taxon>Mycobacteriales</taxon>
        <taxon>Corynebacteriaceae</taxon>
        <taxon>Corynebacterium</taxon>
    </lineage>
</organism>
<dbReference type="Proteomes" id="UP000650224">
    <property type="component" value="Unassembled WGS sequence"/>
</dbReference>
<feature type="chain" id="PRO_5039532603" evidence="2">
    <location>
        <begin position="31"/>
        <end position="580"/>
    </location>
</feature>
<dbReference type="EMBL" id="JACSPR010000006">
    <property type="protein sequence ID" value="MBD8030485.1"/>
    <property type="molecule type" value="Genomic_DNA"/>
</dbReference>
<protein>
    <submittedName>
        <fullName evidence="3">MBL fold metallo-hydrolase</fullName>
    </submittedName>
</protein>
<evidence type="ECO:0000313" key="3">
    <source>
        <dbReference type="EMBL" id="MBD8030485.1"/>
    </source>
</evidence>
<keyword evidence="4" id="KW-1185">Reference proteome</keyword>
<reference evidence="3 4" key="1">
    <citation type="submission" date="2020-08" db="EMBL/GenBank/DDBJ databases">
        <title>A Genomic Blueprint of the Chicken Gut Microbiome.</title>
        <authorList>
            <person name="Gilroy R."/>
            <person name="Ravi A."/>
            <person name="Getino M."/>
            <person name="Pursley I."/>
            <person name="Horton D.L."/>
            <person name="Alikhan N.-F."/>
            <person name="Baker D."/>
            <person name="Gharbi K."/>
            <person name="Hall N."/>
            <person name="Watson M."/>
            <person name="Adriaenssens E.M."/>
            <person name="Foster-Nyarko E."/>
            <person name="Jarju S."/>
            <person name="Secka A."/>
            <person name="Antonio M."/>
            <person name="Oren A."/>
            <person name="Chaudhuri R."/>
            <person name="La Ragione R.M."/>
            <person name="Hildebrand F."/>
            <person name="Pallen M.J."/>
        </authorList>
    </citation>
    <scope>NUCLEOTIDE SEQUENCE [LARGE SCALE GENOMIC DNA]</scope>
    <source>
        <strain evidence="3 4">Sa1YVA5</strain>
    </source>
</reference>
<accession>A0A8I0LHB8</accession>
<keyword evidence="2" id="KW-0732">Signal</keyword>
<feature type="signal peptide" evidence="2">
    <location>
        <begin position="1"/>
        <end position="30"/>
    </location>
</feature>
<dbReference type="AlphaFoldDB" id="A0A8I0LHB8"/>
<evidence type="ECO:0000313" key="4">
    <source>
        <dbReference type="Proteomes" id="UP000650224"/>
    </source>
</evidence>
<evidence type="ECO:0000256" key="1">
    <source>
        <dbReference type="SAM" id="MobiDB-lite"/>
    </source>
</evidence>
<evidence type="ECO:0000256" key="2">
    <source>
        <dbReference type="SAM" id="SignalP"/>
    </source>
</evidence>
<dbReference type="RefSeq" id="WP_191733744.1">
    <property type="nucleotide sequence ID" value="NZ_JACSPR010000006.1"/>
</dbReference>